<dbReference type="Gene3D" id="1.10.10.580">
    <property type="entry name" value="Structural maintenance of chromosome 1. Chain E"/>
    <property type="match status" value="1"/>
</dbReference>
<keyword evidence="2" id="KW-0963">Cytoplasm</keyword>
<comment type="function">
    <text evidence="2">Participates in chromosomal partition during cell division. May act via the formation of a condensin-like complex containing Smc and ScpB that pull DNA away from mid-cell into both cell halves.</text>
</comment>
<dbReference type="PANTHER" id="PTHR33969">
    <property type="entry name" value="SEGREGATION AND CONDENSATION PROTEIN A"/>
    <property type="match status" value="1"/>
</dbReference>
<dbReference type="Gene3D" id="6.10.250.2410">
    <property type="match status" value="1"/>
</dbReference>
<keyword evidence="2" id="KW-0131">Cell cycle</keyword>
<evidence type="ECO:0000256" key="2">
    <source>
        <dbReference type="HAMAP-Rule" id="MF_01805"/>
    </source>
</evidence>
<dbReference type="HAMAP" id="MF_01805">
    <property type="entry name" value="ScpA"/>
    <property type="match status" value="1"/>
</dbReference>
<keyword evidence="2" id="KW-0132">Cell division</keyword>
<dbReference type="RefSeq" id="WP_345315943.1">
    <property type="nucleotide sequence ID" value="NZ_BAABLF010000006.1"/>
</dbReference>
<proteinExistence type="inferred from homology"/>
<evidence type="ECO:0000256" key="1">
    <source>
        <dbReference type="ARBA" id="ARBA00044777"/>
    </source>
</evidence>
<evidence type="ECO:0000313" key="4">
    <source>
        <dbReference type="Proteomes" id="UP001501600"/>
    </source>
</evidence>
<accession>A0ABP9RZ04</accession>
<gene>
    <name evidence="2" type="primary">scpA</name>
    <name evidence="3" type="ORF">GCM10025772_09900</name>
</gene>
<dbReference type="PANTHER" id="PTHR33969:SF2">
    <property type="entry name" value="SEGREGATION AND CONDENSATION PROTEIN A"/>
    <property type="match status" value="1"/>
</dbReference>
<dbReference type="Pfam" id="PF02616">
    <property type="entry name" value="SMC_ScpA"/>
    <property type="match status" value="1"/>
</dbReference>
<dbReference type="InterPro" id="IPR003768">
    <property type="entry name" value="ScpA"/>
</dbReference>
<comment type="subunit">
    <text evidence="2">Component of a cohesin-like complex composed of ScpA, ScpB and the Smc homodimer, in which ScpA and ScpB bind to the head domain of Smc. The presence of the three proteins is required for the association of the complex with DNA.</text>
</comment>
<comment type="caution">
    <text evidence="3">The sequence shown here is derived from an EMBL/GenBank/DDBJ whole genome shotgun (WGS) entry which is preliminary data.</text>
</comment>
<organism evidence="3 4">
    <name type="scientific">Ferrimonas gelatinilytica</name>
    <dbReference type="NCBI Taxonomy" id="1255257"/>
    <lineage>
        <taxon>Bacteria</taxon>
        <taxon>Pseudomonadati</taxon>
        <taxon>Pseudomonadota</taxon>
        <taxon>Gammaproteobacteria</taxon>
        <taxon>Alteromonadales</taxon>
        <taxon>Ferrimonadaceae</taxon>
        <taxon>Ferrimonas</taxon>
    </lineage>
</organism>
<dbReference type="Proteomes" id="UP001501600">
    <property type="component" value="Unassembled WGS sequence"/>
</dbReference>
<dbReference type="EMBL" id="BAABLF010000006">
    <property type="protein sequence ID" value="GAA5188873.1"/>
    <property type="molecule type" value="Genomic_DNA"/>
</dbReference>
<dbReference type="InterPro" id="IPR023093">
    <property type="entry name" value="ScpA-like_C"/>
</dbReference>
<comment type="subcellular location">
    <subcellularLocation>
        <location evidence="2">Cytoplasm</location>
    </subcellularLocation>
    <text evidence="2">Associated with two foci at the outer edges of the nucleoid region in young cells, and at four foci within both cell halves in older cells.</text>
</comment>
<protein>
    <recommendedName>
        <fullName evidence="1 2">Segregation and condensation protein A</fullName>
    </recommendedName>
</protein>
<evidence type="ECO:0000313" key="3">
    <source>
        <dbReference type="EMBL" id="GAA5188873.1"/>
    </source>
</evidence>
<keyword evidence="4" id="KW-1185">Reference proteome</keyword>
<sequence length="267" mass="30332">MTQSDVMIQQPLPLAVVRGKPIHEPPADLFIPPEALEVILEAFEGPLDLLLYLIRKQKLDILDLPILMITRQYMEYIALMEQMKFELAAEYLVMAATLAEIKSRLLLPRPAPDEEEQEDPRTLLIKQLQAYEVIKQAAEDLDALPREQRDLWPARAARDAKLAPVQIPPQVDLAELVLALRQVVARADHFEHHQIEAESLSTRERMSRILAMLSSERFTPFSELFTPQEGRAGVVVSFLAILELCKEQLIQLQQAEPGSQIHVRAKA</sequence>
<reference evidence="4" key="1">
    <citation type="journal article" date="2019" name="Int. J. Syst. Evol. Microbiol.">
        <title>The Global Catalogue of Microorganisms (GCM) 10K type strain sequencing project: providing services to taxonomists for standard genome sequencing and annotation.</title>
        <authorList>
            <consortium name="The Broad Institute Genomics Platform"/>
            <consortium name="The Broad Institute Genome Sequencing Center for Infectious Disease"/>
            <person name="Wu L."/>
            <person name="Ma J."/>
        </authorList>
    </citation>
    <scope>NUCLEOTIDE SEQUENCE [LARGE SCALE GENOMIC DNA]</scope>
    <source>
        <strain evidence="4">JCM 18720</strain>
    </source>
</reference>
<comment type="similarity">
    <text evidence="2">Belongs to the ScpA family.</text>
</comment>
<keyword evidence="2" id="KW-0159">Chromosome partition</keyword>
<name>A0ABP9RZ04_9GAMM</name>